<name>A0AAE1SNR6_9SOLA</name>
<dbReference type="Proteomes" id="UP001291623">
    <property type="component" value="Unassembled WGS sequence"/>
</dbReference>
<accession>A0AAE1SNR6</accession>
<reference evidence="1" key="1">
    <citation type="submission" date="2023-12" db="EMBL/GenBank/DDBJ databases">
        <title>Genome assembly of Anisodus tanguticus.</title>
        <authorList>
            <person name="Wang Y.-J."/>
        </authorList>
    </citation>
    <scope>NUCLEOTIDE SEQUENCE</scope>
    <source>
        <strain evidence="1">KB-2021</strain>
        <tissue evidence="1">Leaf</tissue>
    </source>
</reference>
<gene>
    <name evidence="1" type="ORF">RND71_008390</name>
</gene>
<dbReference type="AlphaFoldDB" id="A0AAE1SNR6"/>
<evidence type="ECO:0000313" key="2">
    <source>
        <dbReference type="Proteomes" id="UP001291623"/>
    </source>
</evidence>
<evidence type="ECO:0000313" key="1">
    <source>
        <dbReference type="EMBL" id="KAK4373006.1"/>
    </source>
</evidence>
<keyword evidence="2" id="KW-1185">Reference proteome</keyword>
<protein>
    <submittedName>
        <fullName evidence="1">Uncharacterized protein</fullName>
    </submittedName>
</protein>
<proteinExistence type="predicted"/>
<comment type="caution">
    <text evidence="1">The sequence shown here is derived from an EMBL/GenBank/DDBJ whole genome shotgun (WGS) entry which is preliminary data.</text>
</comment>
<sequence length="82" mass="9176">MIERVLANQERTDKSMKGFIEVVGYHTASIQKLESLMRTLSREQHPQQRNQLLSAIIPNPKNCGGDLADCHAITTRSGKLLS</sequence>
<dbReference type="EMBL" id="JAVYJV010000004">
    <property type="protein sequence ID" value="KAK4373006.1"/>
    <property type="molecule type" value="Genomic_DNA"/>
</dbReference>
<organism evidence="1 2">
    <name type="scientific">Anisodus tanguticus</name>
    <dbReference type="NCBI Taxonomy" id="243964"/>
    <lineage>
        <taxon>Eukaryota</taxon>
        <taxon>Viridiplantae</taxon>
        <taxon>Streptophyta</taxon>
        <taxon>Embryophyta</taxon>
        <taxon>Tracheophyta</taxon>
        <taxon>Spermatophyta</taxon>
        <taxon>Magnoliopsida</taxon>
        <taxon>eudicotyledons</taxon>
        <taxon>Gunneridae</taxon>
        <taxon>Pentapetalae</taxon>
        <taxon>asterids</taxon>
        <taxon>lamiids</taxon>
        <taxon>Solanales</taxon>
        <taxon>Solanaceae</taxon>
        <taxon>Solanoideae</taxon>
        <taxon>Hyoscyameae</taxon>
        <taxon>Anisodus</taxon>
    </lineage>
</organism>